<dbReference type="GO" id="GO:0140359">
    <property type="term" value="F:ABC-type transporter activity"/>
    <property type="evidence" value="ECO:0007669"/>
    <property type="project" value="InterPro"/>
</dbReference>
<dbReference type="PROSITE" id="PS50893">
    <property type="entry name" value="ABC_TRANSPORTER_2"/>
    <property type="match status" value="1"/>
</dbReference>
<dbReference type="InterPro" id="IPR003593">
    <property type="entry name" value="AAA+_ATPase"/>
</dbReference>
<feature type="domain" description="ABC transporter" evidence="8">
    <location>
        <begin position="323"/>
        <end position="558"/>
    </location>
</feature>
<feature type="transmembrane region" description="Helical" evidence="7">
    <location>
        <begin position="146"/>
        <end position="167"/>
    </location>
</feature>
<evidence type="ECO:0000313" key="11">
    <source>
        <dbReference type="Proteomes" id="UP000051804"/>
    </source>
</evidence>
<evidence type="ECO:0000256" key="3">
    <source>
        <dbReference type="ARBA" id="ARBA00022741"/>
    </source>
</evidence>
<dbReference type="InterPro" id="IPR011527">
    <property type="entry name" value="ABC1_TM_dom"/>
</dbReference>
<dbReference type="SMART" id="SM00382">
    <property type="entry name" value="AAA"/>
    <property type="match status" value="1"/>
</dbReference>
<name>A0A0R1JIN2_9LACO</name>
<keyword evidence="4" id="KW-0067">ATP-binding</keyword>
<dbReference type="PANTHER" id="PTHR24221:SF614">
    <property type="entry name" value="GLUTATHIONE_L-CYSTEINE TRANSPORT SYSTEM ATP-BINDING_PERMEASE PROTEIN CYDC"/>
    <property type="match status" value="1"/>
</dbReference>
<dbReference type="PROSITE" id="PS50929">
    <property type="entry name" value="ABC_TM1F"/>
    <property type="match status" value="1"/>
</dbReference>
<dbReference type="PROSITE" id="PS00211">
    <property type="entry name" value="ABC_TRANSPORTER_1"/>
    <property type="match status" value="1"/>
</dbReference>
<dbReference type="PATRIC" id="fig|1291734.4.peg.112"/>
<dbReference type="Pfam" id="PF00005">
    <property type="entry name" value="ABC_tran"/>
    <property type="match status" value="1"/>
</dbReference>
<keyword evidence="2 7" id="KW-0812">Transmembrane</keyword>
<dbReference type="InterPro" id="IPR017871">
    <property type="entry name" value="ABC_transporter-like_CS"/>
</dbReference>
<dbReference type="InterPro" id="IPR014216">
    <property type="entry name" value="ABC_transptr_CydD"/>
</dbReference>
<keyword evidence="11" id="KW-1185">Reference proteome</keyword>
<evidence type="ECO:0000256" key="1">
    <source>
        <dbReference type="ARBA" id="ARBA00004651"/>
    </source>
</evidence>
<dbReference type="GO" id="GO:0034040">
    <property type="term" value="F:ATPase-coupled lipid transmembrane transporter activity"/>
    <property type="evidence" value="ECO:0007669"/>
    <property type="project" value="TreeGrafter"/>
</dbReference>
<feature type="transmembrane region" description="Helical" evidence="7">
    <location>
        <begin position="124"/>
        <end position="140"/>
    </location>
</feature>
<dbReference type="GO" id="GO:0016887">
    <property type="term" value="F:ATP hydrolysis activity"/>
    <property type="evidence" value="ECO:0007669"/>
    <property type="project" value="InterPro"/>
</dbReference>
<dbReference type="CDD" id="cd18584">
    <property type="entry name" value="ABC_6TM_AarD_CydD"/>
    <property type="match status" value="1"/>
</dbReference>
<evidence type="ECO:0000256" key="7">
    <source>
        <dbReference type="SAM" id="Phobius"/>
    </source>
</evidence>
<dbReference type="GO" id="GO:0005524">
    <property type="term" value="F:ATP binding"/>
    <property type="evidence" value="ECO:0007669"/>
    <property type="project" value="UniProtKB-KW"/>
</dbReference>
<keyword evidence="5 7" id="KW-1133">Transmembrane helix</keyword>
<dbReference type="AlphaFoldDB" id="A0A0R1JIN2"/>
<feature type="domain" description="ABC transmembrane type-1" evidence="9">
    <location>
        <begin position="11"/>
        <end position="288"/>
    </location>
</feature>
<dbReference type="NCBIfam" id="TIGR02857">
    <property type="entry name" value="CydD"/>
    <property type="match status" value="1"/>
</dbReference>
<evidence type="ECO:0000256" key="4">
    <source>
        <dbReference type="ARBA" id="ARBA00022840"/>
    </source>
</evidence>
<dbReference type="Gene3D" id="3.40.50.300">
    <property type="entry name" value="P-loop containing nucleotide triphosphate hydrolases"/>
    <property type="match status" value="1"/>
</dbReference>
<gene>
    <name evidence="10" type="ORF">FD02_GL000104</name>
</gene>
<accession>A0A0R1JIN2</accession>
<dbReference type="Gene3D" id="1.20.1560.10">
    <property type="entry name" value="ABC transporter type 1, transmembrane domain"/>
    <property type="match status" value="1"/>
</dbReference>
<comment type="caution">
    <text evidence="10">The sequence shown here is derived from an EMBL/GenBank/DDBJ whole genome shotgun (WGS) entry which is preliminary data.</text>
</comment>
<keyword evidence="3" id="KW-0547">Nucleotide-binding</keyword>
<protein>
    <submittedName>
        <fullName evidence="10">ABC superfamily ATP binding cassette transporter, ABC membrane protein</fullName>
    </submittedName>
</protein>
<evidence type="ECO:0000259" key="8">
    <source>
        <dbReference type="PROSITE" id="PS50893"/>
    </source>
</evidence>
<feature type="transmembrane region" description="Helical" evidence="7">
    <location>
        <begin position="225"/>
        <end position="250"/>
    </location>
</feature>
<dbReference type="Pfam" id="PF00664">
    <property type="entry name" value="ABC_membrane"/>
    <property type="match status" value="1"/>
</dbReference>
<dbReference type="GO" id="GO:0005886">
    <property type="term" value="C:plasma membrane"/>
    <property type="evidence" value="ECO:0007669"/>
    <property type="project" value="UniProtKB-SubCell"/>
</dbReference>
<dbReference type="GO" id="GO:0042883">
    <property type="term" value="P:cysteine transport"/>
    <property type="evidence" value="ECO:0007669"/>
    <property type="project" value="InterPro"/>
</dbReference>
<dbReference type="Proteomes" id="UP000051804">
    <property type="component" value="Unassembled WGS sequence"/>
</dbReference>
<evidence type="ECO:0000256" key="2">
    <source>
        <dbReference type="ARBA" id="ARBA00022692"/>
    </source>
</evidence>
<dbReference type="STRING" id="1291734.FD02_GL000104"/>
<sequence>MNRVLTMLAGLALVQAFVILFQGKFLAQAIVHAWARKPMAGLWPFIWAFAAAFALRQAITWLRNAMAEHAARRTAGDMQQQLLQHLFALGPATVADEGTGNLVTMALDGIPETQNYIELILNKILNMAIIPWVLLIYIAMQHWLAGLMLLLMFPVIILFMIILGYAARDQSEQQYAGFQLMSNHFIDSLRGLKTLQLMGVSKQYADNVYAVSENYRKQTMSVLRIAMLSSFAMDFFATLSIAVVAVFLGIDLLNGKVPLYPAMVSLILAPEYFMPIREFGSDYHATLNGKNALSAILAVLAKPVAQPSQTGLTVGPWTAESTLSVNQLDFRYGDRQAISDVSLTLHGPQKVAIIGASGSGKSTLLNLLGGFLQPEAGTPFTLNGTALPHLAEPAWQAHLSYIPQTPYIFAASIDANVRFYQPTASAAAVTRAVAAAGLADWVAELPDGLATRIGEGGRGISGGQAQRIALARTLLDEKRDVWLFDEPTAHLDIETEAALKETLVPLFANRLVLFATHRLHWLNEMDWVIVVQAGRIVAQGTPTDLAANSAAYQELVHKMRGEFDEVAE</sequence>
<dbReference type="SUPFAM" id="SSF90123">
    <property type="entry name" value="ABC transporter transmembrane region"/>
    <property type="match status" value="1"/>
</dbReference>
<evidence type="ECO:0000256" key="5">
    <source>
        <dbReference type="ARBA" id="ARBA00022989"/>
    </source>
</evidence>
<evidence type="ECO:0000256" key="6">
    <source>
        <dbReference type="ARBA" id="ARBA00023136"/>
    </source>
</evidence>
<dbReference type="EMBL" id="AZDJ01000030">
    <property type="protein sequence ID" value="KRK70923.1"/>
    <property type="molecule type" value="Genomic_DNA"/>
</dbReference>
<dbReference type="CDD" id="cd03228">
    <property type="entry name" value="ABCC_MRP_Like"/>
    <property type="match status" value="1"/>
</dbReference>
<dbReference type="SUPFAM" id="SSF52540">
    <property type="entry name" value="P-loop containing nucleoside triphosphate hydrolases"/>
    <property type="match status" value="1"/>
</dbReference>
<dbReference type="InterPro" id="IPR003439">
    <property type="entry name" value="ABC_transporter-like_ATP-bd"/>
</dbReference>
<evidence type="ECO:0000259" key="9">
    <source>
        <dbReference type="PROSITE" id="PS50929"/>
    </source>
</evidence>
<keyword evidence="6 7" id="KW-0472">Membrane</keyword>
<dbReference type="InterPro" id="IPR036640">
    <property type="entry name" value="ABC1_TM_sf"/>
</dbReference>
<dbReference type="PANTHER" id="PTHR24221">
    <property type="entry name" value="ATP-BINDING CASSETTE SUB-FAMILY B"/>
    <property type="match status" value="1"/>
</dbReference>
<reference evidence="10 11" key="1">
    <citation type="journal article" date="2015" name="Genome Announc.">
        <title>Expanding the biotechnology potential of lactobacilli through comparative genomics of 213 strains and associated genera.</title>
        <authorList>
            <person name="Sun Z."/>
            <person name="Harris H.M."/>
            <person name="McCann A."/>
            <person name="Guo C."/>
            <person name="Argimon S."/>
            <person name="Zhang W."/>
            <person name="Yang X."/>
            <person name="Jeffery I.B."/>
            <person name="Cooney J.C."/>
            <person name="Kagawa T.F."/>
            <person name="Liu W."/>
            <person name="Song Y."/>
            <person name="Salvetti E."/>
            <person name="Wrobel A."/>
            <person name="Rasinkangas P."/>
            <person name="Parkhill J."/>
            <person name="Rea M.C."/>
            <person name="O'Sullivan O."/>
            <person name="Ritari J."/>
            <person name="Douillard F.P."/>
            <person name="Paul Ross R."/>
            <person name="Yang R."/>
            <person name="Briner A.E."/>
            <person name="Felis G.E."/>
            <person name="de Vos W.M."/>
            <person name="Barrangou R."/>
            <person name="Klaenhammer T.R."/>
            <person name="Caufield P.W."/>
            <person name="Cui Y."/>
            <person name="Zhang H."/>
            <person name="O'Toole P.W."/>
        </authorList>
    </citation>
    <scope>NUCLEOTIDE SEQUENCE [LARGE SCALE GENOMIC DNA]</scope>
    <source>
        <strain evidence="10 11">JCM 17158</strain>
    </source>
</reference>
<proteinExistence type="predicted"/>
<feature type="transmembrane region" description="Helical" evidence="7">
    <location>
        <begin position="45"/>
        <end position="63"/>
    </location>
</feature>
<comment type="subcellular location">
    <subcellularLocation>
        <location evidence="1">Cell membrane</location>
        <topology evidence="1">Multi-pass membrane protein</topology>
    </subcellularLocation>
</comment>
<evidence type="ECO:0000313" key="10">
    <source>
        <dbReference type="EMBL" id="KRK70923.1"/>
    </source>
</evidence>
<dbReference type="InterPro" id="IPR039421">
    <property type="entry name" value="Type_1_exporter"/>
</dbReference>
<dbReference type="InterPro" id="IPR027417">
    <property type="entry name" value="P-loop_NTPase"/>
</dbReference>
<organism evidence="10 11">
    <name type="scientific">Lacticaseibacillus nasuensis JCM 17158</name>
    <dbReference type="NCBI Taxonomy" id="1291734"/>
    <lineage>
        <taxon>Bacteria</taxon>
        <taxon>Bacillati</taxon>
        <taxon>Bacillota</taxon>
        <taxon>Bacilli</taxon>
        <taxon>Lactobacillales</taxon>
        <taxon>Lactobacillaceae</taxon>
        <taxon>Lacticaseibacillus</taxon>
    </lineage>
</organism>